<organism evidence="1 2">
    <name type="scientific">Halomonas huangheensis</name>
    <dbReference type="NCBI Taxonomy" id="1178482"/>
    <lineage>
        <taxon>Bacteria</taxon>
        <taxon>Pseudomonadati</taxon>
        <taxon>Pseudomonadota</taxon>
        <taxon>Gammaproteobacteria</taxon>
        <taxon>Oceanospirillales</taxon>
        <taxon>Halomonadaceae</taxon>
        <taxon>Halomonas</taxon>
    </lineage>
</organism>
<comment type="caution">
    <text evidence="1">The sequence shown here is derived from an EMBL/GenBank/DDBJ whole genome shotgun (WGS) entry which is preliminary data.</text>
</comment>
<evidence type="ECO:0000313" key="1">
    <source>
        <dbReference type="EMBL" id="ERL52649.1"/>
    </source>
</evidence>
<evidence type="ECO:0000313" key="2">
    <source>
        <dbReference type="Proteomes" id="UP000019113"/>
    </source>
</evidence>
<dbReference type="STRING" id="1178482.AR456_09155"/>
<dbReference type="eggNOG" id="ENOG503472K">
    <property type="taxonomic scope" value="Bacteria"/>
</dbReference>
<gene>
    <name evidence="1" type="ORF">BJB45_18900</name>
</gene>
<dbReference type="AlphaFoldDB" id="W1NAU2"/>
<protein>
    <submittedName>
        <fullName evidence="1">Uncharacterized protein</fullName>
    </submittedName>
</protein>
<dbReference type="RefSeq" id="WP_021817708.1">
    <property type="nucleotide sequence ID" value="NZ_AVBC01000016.1"/>
</dbReference>
<proteinExistence type="predicted"/>
<sequence>MIELTQDQERQMRLPDQQSMVQEALLFYQHKLPSIHQKLGHGILASRLNEGYAVAIEVGLSKRELVFKYMLYSVSMPVLRDASRVKKHFQETPDRPDLVAQDLFALLAFRPANPNAGRH</sequence>
<keyword evidence="2" id="KW-1185">Reference proteome</keyword>
<dbReference type="OrthoDB" id="6184010at2"/>
<name>W1NAU2_9GAMM</name>
<accession>W1NAU2</accession>
<reference evidence="1 2" key="1">
    <citation type="submission" date="2013-08" db="EMBL/GenBank/DDBJ databases">
        <title>draft genome of Halomonas huanghegensis, strain BJGMM-B45T.</title>
        <authorList>
            <person name="Miao C."/>
            <person name="Wan Y."/>
            <person name="Jin W."/>
        </authorList>
    </citation>
    <scope>NUCLEOTIDE SEQUENCE [LARGE SCALE GENOMIC DNA]</scope>
    <source>
        <strain evidence="1 2">BJGMM-B45</strain>
    </source>
</reference>
<dbReference type="Proteomes" id="UP000019113">
    <property type="component" value="Unassembled WGS sequence"/>
</dbReference>
<dbReference type="KEGG" id="hhu:AR456_09155"/>
<dbReference type="EMBL" id="AVBC01000016">
    <property type="protein sequence ID" value="ERL52649.1"/>
    <property type="molecule type" value="Genomic_DNA"/>
</dbReference>